<keyword evidence="3" id="KW-0808">Transferase</keyword>
<dbReference type="GO" id="GO:0000139">
    <property type="term" value="C:Golgi membrane"/>
    <property type="evidence" value="ECO:0007669"/>
    <property type="project" value="UniProtKB-SubCell"/>
</dbReference>
<dbReference type="PANTHER" id="PTHR11062">
    <property type="entry name" value="EXOSTOSIN HEPARAN SULFATE GLYCOSYLTRANSFERASE -RELATED"/>
    <property type="match status" value="1"/>
</dbReference>
<dbReference type="eggNOG" id="KOG1021">
    <property type="taxonomic scope" value="Eukaryota"/>
</dbReference>
<dbReference type="PaxDb" id="2711-XP_006492544.1"/>
<dbReference type="STRING" id="2711.A0A067DKK6"/>
<evidence type="ECO:0000256" key="3">
    <source>
        <dbReference type="ARBA" id="ARBA00022676"/>
    </source>
</evidence>
<evidence type="ECO:0000256" key="2">
    <source>
        <dbReference type="ARBA" id="ARBA00010271"/>
    </source>
</evidence>
<dbReference type="EMBL" id="KK785523">
    <property type="protein sequence ID" value="KDO42085.1"/>
    <property type="molecule type" value="Genomic_DNA"/>
</dbReference>
<evidence type="ECO:0000259" key="7">
    <source>
        <dbReference type="Pfam" id="PF03016"/>
    </source>
</evidence>
<dbReference type="GO" id="GO:0016757">
    <property type="term" value="F:glycosyltransferase activity"/>
    <property type="evidence" value="ECO:0007669"/>
    <property type="project" value="UniProtKB-KW"/>
</dbReference>
<keyword evidence="5" id="KW-0333">Golgi apparatus</keyword>
<keyword evidence="6" id="KW-0812">Transmembrane</keyword>
<evidence type="ECO:0000256" key="6">
    <source>
        <dbReference type="SAM" id="Phobius"/>
    </source>
</evidence>
<name>A0A067DKK6_CITSI</name>
<dbReference type="AlphaFoldDB" id="A0A067DKK6"/>
<keyword evidence="6" id="KW-1133">Transmembrane helix</keyword>
<dbReference type="InterPro" id="IPR040911">
    <property type="entry name" value="Exostosin_GT47"/>
</dbReference>
<accession>A0A067DKK6</accession>
<feature type="transmembrane region" description="Helical" evidence="6">
    <location>
        <begin position="7"/>
        <end position="25"/>
    </location>
</feature>
<comment type="subcellular location">
    <subcellularLocation>
        <location evidence="1">Golgi apparatus membrane</location>
        <topology evidence="1">Single-pass type II membrane protein</topology>
    </subcellularLocation>
</comment>
<dbReference type="InterPro" id="IPR004263">
    <property type="entry name" value="Exostosin"/>
</dbReference>
<dbReference type="Proteomes" id="UP000027120">
    <property type="component" value="Unassembled WGS sequence"/>
</dbReference>
<gene>
    <name evidence="8" type="ORF">CISIN_1g045731mg</name>
</gene>
<evidence type="ECO:0000313" key="8">
    <source>
        <dbReference type="EMBL" id="KDO42085.1"/>
    </source>
</evidence>
<sequence length="444" mass="51234">MGKPSRSTILGFVFIFYTMICLLLLRNCYSSIIGSTKIDGIKVNSKQVNACLGRYIYIHDLPKQFNEDVLENCQLITRKIDKYDTCMYTLNSGFGPRIENSNGILSNSTSWFITDHFFLEVIFHNRMKNYECLTNDSSLASAIYVPFYAGLDLRRHLWGFKPSVRDSSGKNLIKWLLEKPEWEKMRGLDHFLVSGRPSLDFRRQSNSKWGSMFRILPESQNMTMLSVDSQSWSNDLAIPYPTYFHPSKQTEVSEWQERMRRLKREYLFCFVGATRNYGGSIRGSIIGQCKDSSSCKLLDCGDKTTNCYNPVNVMKAFESSVFCLQPPGDTPTRRSTFDSILAGCIPVFFHPGSAYTQYKWHLPKNHTKYSVFIPEKKLRDRRFRINETLLGVSKVEEEAMREEVIRLIPRTVYGDHKSKLEDAFDLAVKGVLERVEKLRGAINL</sequence>
<proteinExistence type="inferred from homology"/>
<reference evidence="8 9" key="1">
    <citation type="submission" date="2014-04" db="EMBL/GenBank/DDBJ databases">
        <authorList>
            <consortium name="International Citrus Genome Consortium"/>
            <person name="Gmitter F."/>
            <person name="Chen C."/>
            <person name="Farmerie W."/>
            <person name="Harkins T."/>
            <person name="Desany B."/>
            <person name="Mohiuddin M."/>
            <person name="Kodira C."/>
            <person name="Borodovsky M."/>
            <person name="Lomsadze A."/>
            <person name="Burns P."/>
            <person name="Jenkins J."/>
            <person name="Prochnik S."/>
            <person name="Shu S."/>
            <person name="Chapman J."/>
            <person name="Pitluck S."/>
            <person name="Schmutz J."/>
            <person name="Rokhsar D."/>
        </authorList>
    </citation>
    <scope>NUCLEOTIDE SEQUENCE</scope>
</reference>
<evidence type="ECO:0000313" key="9">
    <source>
        <dbReference type="Proteomes" id="UP000027120"/>
    </source>
</evidence>
<dbReference type="PANTHER" id="PTHR11062:SF402">
    <property type="entry name" value="XYLOGLUCAN GALACTOSYLTRANSFERASE GT15-RELATED"/>
    <property type="match status" value="1"/>
</dbReference>
<keyword evidence="4" id="KW-0735">Signal-anchor</keyword>
<keyword evidence="3" id="KW-0328">Glycosyltransferase</keyword>
<comment type="similarity">
    <text evidence="2">Belongs to the glycosyltransferase 47 family.</text>
</comment>
<evidence type="ECO:0000256" key="4">
    <source>
        <dbReference type="ARBA" id="ARBA00022968"/>
    </source>
</evidence>
<keyword evidence="9" id="KW-1185">Reference proteome</keyword>
<dbReference type="Pfam" id="PF03016">
    <property type="entry name" value="Exostosin_GT47"/>
    <property type="match status" value="1"/>
</dbReference>
<organism evidence="8 9">
    <name type="scientific">Citrus sinensis</name>
    <name type="common">Sweet orange</name>
    <name type="synonym">Citrus aurantium var. sinensis</name>
    <dbReference type="NCBI Taxonomy" id="2711"/>
    <lineage>
        <taxon>Eukaryota</taxon>
        <taxon>Viridiplantae</taxon>
        <taxon>Streptophyta</taxon>
        <taxon>Embryophyta</taxon>
        <taxon>Tracheophyta</taxon>
        <taxon>Spermatophyta</taxon>
        <taxon>Magnoliopsida</taxon>
        <taxon>eudicotyledons</taxon>
        <taxon>Gunneridae</taxon>
        <taxon>Pentapetalae</taxon>
        <taxon>rosids</taxon>
        <taxon>malvids</taxon>
        <taxon>Sapindales</taxon>
        <taxon>Rutaceae</taxon>
        <taxon>Aurantioideae</taxon>
        <taxon>Citrus</taxon>
    </lineage>
</organism>
<evidence type="ECO:0000256" key="5">
    <source>
        <dbReference type="ARBA" id="ARBA00023034"/>
    </source>
</evidence>
<feature type="domain" description="Exostosin GT47" evidence="7">
    <location>
        <begin position="51"/>
        <end position="385"/>
    </location>
</feature>
<protein>
    <recommendedName>
        <fullName evidence="7">Exostosin GT47 domain-containing protein</fullName>
    </recommendedName>
</protein>
<evidence type="ECO:0000256" key="1">
    <source>
        <dbReference type="ARBA" id="ARBA00004323"/>
    </source>
</evidence>
<keyword evidence="6" id="KW-0472">Membrane</keyword>